<name>A0A364RFT4_9BACT</name>
<evidence type="ECO:0000313" key="2">
    <source>
        <dbReference type="EMBL" id="RAU83142.1"/>
    </source>
</evidence>
<feature type="transmembrane region" description="Helical" evidence="1">
    <location>
        <begin position="167"/>
        <end position="186"/>
    </location>
</feature>
<comment type="caution">
    <text evidence="2">The sequence shown here is derived from an EMBL/GenBank/DDBJ whole genome shotgun (WGS) entry which is preliminary data.</text>
</comment>
<sequence length="210" mass="22920">MNKKQFFLNGISIFLGLIFFTAGMAKVYAGHKFPGLIGPVWLEDKLAEYGLALFARYIAYSQIIAGFILLTLRYRTLGAIILVPMVLSILLVTVSQNWVGTPYVVSGLLVLNLILLLADAGKFLPLAGFPSTYLPAPQTNPFKMLLIWLAGFGLVLVSIQLSFMQLMLSYVICVSGLLIGLVPYFIQGRAGRSIKRVAAKLSGVDFIPAT</sequence>
<feature type="transmembrane region" description="Helical" evidence="1">
    <location>
        <begin position="7"/>
        <end position="29"/>
    </location>
</feature>
<feature type="transmembrane region" description="Helical" evidence="1">
    <location>
        <begin position="142"/>
        <end position="161"/>
    </location>
</feature>
<evidence type="ECO:0008006" key="4">
    <source>
        <dbReference type="Google" id="ProtNLM"/>
    </source>
</evidence>
<keyword evidence="3" id="KW-1185">Reference proteome</keyword>
<keyword evidence="1" id="KW-1133">Transmembrane helix</keyword>
<reference evidence="2 3" key="2">
    <citation type="submission" date="2018-07" db="EMBL/GenBank/DDBJ databases">
        <title>Pontibacter sp. 2b14 genomic sequence and assembly.</title>
        <authorList>
            <person name="Du Z.-J."/>
        </authorList>
    </citation>
    <scope>NUCLEOTIDE SEQUENCE [LARGE SCALE GENOMIC DNA]</scope>
    <source>
        <strain evidence="2 3">2b14</strain>
    </source>
</reference>
<evidence type="ECO:0000313" key="3">
    <source>
        <dbReference type="Proteomes" id="UP000251692"/>
    </source>
</evidence>
<protein>
    <recommendedName>
        <fullName evidence="4">DoxX protein</fullName>
    </recommendedName>
</protein>
<dbReference type="AlphaFoldDB" id="A0A364RFT4"/>
<accession>A0A364RFT4</accession>
<gene>
    <name evidence="2" type="ORF">DP923_07905</name>
</gene>
<organism evidence="2 3">
    <name type="scientific">Pontibacter arcticus</name>
    <dbReference type="NCBI Taxonomy" id="2080288"/>
    <lineage>
        <taxon>Bacteria</taxon>
        <taxon>Pseudomonadati</taxon>
        <taxon>Bacteroidota</taxon>
        <taxon>Cytophagia</taxon>
        <taxon>Cytophagales</taxon>
        <taxon>Hymenobacteraceae</taxon>
        <taxon>Pontibacter</taxon>
    </lineage>
</organism>
<keyword evidence="1" id="KW-0472">Membrane</keyword>
<feature type="transmembrane region" description="Helical" evidence="1">
    <location>
        <begin position="77"/>
        <end position="95"/>
    </location>
</feature>
<keyword evidence="1" id="KW-0812">Transmembrane</keyword>
<dbReference type="RefSeq" id="WP_112305292.1">
    <property type="nucleotide sequence ID" value="NZ_QMDV01000002.1"/>
</dbReference>
<dbReference type="Proteomes" id="UP000251692">
    <property type="component" value="Unassembled WGS sequence"/>
</dbReference>
<dbReference type="OrthoDB" id="940265at2"/>
<feature type="transmembrane region" description="Helical" evidence="1">
    <location>
        <begin position="49"/>
        <end position="70"/>
    </location>
</feature>
<proteinExistence type="predicted"/>
<dbReference type="EMBL" id="QMDV01000002">
    <property type="protein sequence ID" value="RAU83142.1"/>
    <property type="molecule type" value="Genomic_DNA"/>
</dbReference>
<evidence type="ECO:0000256" key="1">
    <source>
        <dbReference type="SAM" id="Phobius"/>
    </source>
</evidence>
<reference evidence="2 3" key="1">
    <citation type="submission" date="2018-06" db="EMBL/GenBank/DDBJ databases">
        <authorList>
            <person name="Liu Z.-W."/>
        </authorList>
    </citation>
    <scope>NUCLEOTIDE SEQUENCE [LARGE SCALE GENOMIC DNA]</scope>
    <source>
        <strain evidence="2 3">2b14</strain>
    </source>
</reference>
<feature type="transmembrane region" description="Helical" evidence="1">
    <location>
        <begin position="101"/>
        <end position="121"/>
    </location>
</feature>